<reference evidence="7" key="2">
    <citation type="submission" date="2012-11" db="EMBL/GenBank/DDBJ databases">
        <authorList>
            <person name="Kuo A."/>
            <person name="Curtis B.A."/>
            <person name="Tanifuji G."/>
            <person name="Burki F."/>
            <person name="Gruber A."/>
            <person name="Irimia M."/>
            <person name="Maruyama S."/>
            <person name="Arias M.C."/>
            <person name="Ball S.G."/>
            <person name="Gile G.H."/>
            <person name="Hirakawa Y."/>
            <person name="Hopkins J.F."/>
            <person name="Rensing S.A."/>
            <person name="Schmutz J."/>
            <person name="Symeonidi A."/>
            <person name="Elias M."/>
            <person name="Eveleigh R.J."/>
            <person name="Herman E.K."/>
            <person name="Klute M.J."/>
            <person name="Nakayama T."/>
            <person name="Obornik M."/>
            <person name="Reyes-Prieto A."/>
            <person name="Armbrust E.V."/>
            <person name="Aves S.J."/>
            <person name="Beiko R.G."/>
            <person name="Coutinho P."/>
            <person name="Dacks J.B."/>
            <person name="Durnford D.G."/>
            <person name="Fast N.M."/>
            <person name="Green B.R."/>
            <person name="Grisdale C."/>
            <person name="Hempe F."/>
            <person name="Henrissat B."/>
            <person name="Hoppner M.P."/>
            <person name="Ishida K.-I."/>
            <person name="Kim E."/>
            <person name="Koreny L."/>
            <person name="Kroth P.G."/>
            <person name="Liu Y."/>
            <person name="Malik S.-B."/>
            <person name="Maier U.G."/>
            <person name="McRose D."/>
            <person name="Mock T."/>
            <person name="Neilson J.A."/>
            <person name="Onodera N.T."/>
            <person name="Poole A.M."/>
            <person name="Pritham E.J."/>
            <person name="Richards T.A."/>
            <person name="Rocap G."/>
            <person name="Roy S.W."/>
            <person name="Sarai C."/>
            <person name="Schaack S."/>
            <person name="Shirato S."/>
            <person name="Slamovits C.H."/>
            <person name="Spencer D.F."/>
            <person name="Suzuki S."/>
            <person name="Worden A.Z."/>
            <person name="Zauner S."/>
            <person name="Barry K."/>
            <person name="Bell C."/>
            <person name="Bharti A.K."/>
            <person name="Crow J.A."/>
            <person name="Grimwood J."/>
            <person name="Kramer R."/>
            <person name="Lindquist E."/>
            <person name="Lucas S."/>
            <person name="Salamov A."/>
            <person name="McFadden G.I."/>
            <person name="Lane C.E."/>
            <person name="Keeling P.J."/>
            <person name="Gray M.W."/>
            <person name="Grigoriev I.V."/>
            <person name="Archibald J.M."/>
        </authorList>
    </citation>
    <scope>NUCLEOTIDE SEQUENCE</scope>
    <source>
        <strain evidence="7">CCMP2712</strain>
    </source>
</reference>
<organism evidence="5">
    <name type="scientific">Guillardia theta (strain CCMP2712)</name>
    <name type="common">Cryptophyte</name>
    <dbReference type="NCBI Taxonomy" id="905079"/>
    <lineage>
        <taxon>Eukaryota</taxon>
        <taxon>Cryptophyceae</taxon>
        <taxon>Pyrenomonadales</taxon>
        <taxon>Geminigeraceae</taxon>
        <taxon>Guillardia</taxon>
    </lineage>
</organism>
<gene>
    <name evidence="5" type="ORF">GUITHDRAFT_121584</name>
</gene>
<dbReference type="RefSeq" id="XP_005819238.1">
    <property type="nucleotide sequence ID" value="XM_005819181.1"/>
</dbReference>
<dbReference type="AlphaFoldDB" id="L1I7P7"/>
<dbReference type="InterPro" id="IPR013763">
    <property type="entry name" value="Cyclin-like_dom"/>
</dbReference>
<dbReference type="InterPro" id="IPR006671">
    <property type="entry name" value="Cyclin_N"/>
</dbReference>
<evidence type="ECO:0000313" key="5">
    <source>
        <dbReference type="EMBL" id="EKX32258.1"/>
    </source>
</evidence>
<dbReference type="OMA" id="LEKWIVH"/>
<dbReference type="Proteomes" id="UP000011087">
    <property type="component" value="Unassembled WGS sequence"/>
</dbReference>
<dbReference type="OrthoDB" id="285802at2759"/>
<sequence>MMDVDNMPSLSLVADEPVNEGCCVSPLKRSMDDSVFDHLNYKRQRQTDIDDTSSDASTDRNEEDAYLDIVFLNKDLDYLKKIQRLNPEFDPHNKFVNYRYNTIHYMSGVCRSLALKSLTLHRAVNYLDRLMGSDDFPTSLHRLAASACVLVAAKFEEHPSKVPRVDQVMEMITGIGSKDQLLAAEKLLLQKLNWNASCATHLHFSHCFMHHGVSHHCDTRHGRPLSPENIIRITSLMERIATGVCLPDYSFVQHDQALVASAGLAAARSMVGVDEVWPRQLASRTGYSMEEIKVCVQQILLQQDRLCIPRFTSLDRDVLEKNLSSSPKCVALVSESWD</sequence>
<dbReference type="CDD" id="cd20529">
    <property type="entry name" value="CYCLIN_CCNJ-like_rpt2"/>
    <property type="match status" value="1"/>
</dbReference>
<dbReference type="PaxDb" id="55529-EKX32258"/>
<evidence type="ECO:0008006" key="8">
    <source>
        <dbReference type="Google" id="ProtNLM"/>
    </source>
</evidence>
<feature type="domain" description="Cyclin-like" evidence="3">
    <location>
        <begin position="104"/>
        <end position="190"/>
    </location>
</feature>
<evidence type="ECO:0000256" key="2">
    <source>
        <dbReference type="RuleBase" id="RU000383"/>
    </source>
</evidence>
<proteinExistence type="inferred from homology"/>
<dbReference type="SUPFAM" id="SSF47954">
    <property type="entry name" value="Cyclin-like"/>
    <property type="match status" value="2"/>
</dbReference>
<dbReference type="GeneID" id="17288982"/>
<dbReference type="Gene3D" id="1.10.472.10">
    <property type="entry name" value="Cyclin-like"/>
    <property type="match status" value="2"/>
</dbReference>
<dbReference type="STRING" id="905079.L1I7P7"/>
<dbReference type="EMBL" id="JH993202">
    <property type="protein sequence ID" value="EKX32258.1"/>
    <property type="molecule type" value="Genomic_DNA"/>
</dbReference>
<evidence type="ECO:0000256" key="1">
    <source>
        <dbReference type="ARBA" id="ARBA00023127"/>
    </source>
</evidence>
<reference evidence="5 7" key="1">
    <citation type="journal article" date="2012" name="Nature">
        <title>Algal genomes reveal evolutionary mosaicism and the fate of nucleomorphs.</title>
        <authorList>
            <consortium name="DOE Joint Genome Institute"/>
            <person name="Curtis B.A."/>
            <person name="Tanifuji G."/>
            <person name="Burki F."/>
            <person name="Gruber A."/>
            <person name="Irimia M."/>
            <person name="Maruyama S."/>
            <person name="Arias M.C."/>
            <person name="Ball S.G."/>
            <person name="Gile G.H."/>
            <person name="Hirakawa Y."/>
            <person name="Hopkins J.F."/>
            <person name="Kuo A."/>
            <person name="Rensing S.A."/>
            <person name="Schmutz J."/>
            <person name="Symeonidi A."/>
            <person name="Elias M."/>
            <person name="Eveleigh R.J."/>
            <person name="Herman E.K."/>
            <person name="Klute M.J."/>
            <person name="Nakayama T."/>
            <person name="Obornik M."/>
            <person name="Reyes-Prieto A."/>
            <person name="Armbrust E.V."/>
            <person name="Aves S.J."/>
            <person name="Beiko R.G."/>
            <person name="Coutinho P."/>
            <person name="Dacks J.B."/>
            <person name="Durnford D.G."/>
            <person name="Fast N.M."/>
            <person name="Green B.R."/>
            <person name="Grisdale C.J."/>
            <person name="Hempel F."/>
            <person name="Henrissat B."/>
            <person name="Hoppner M.P."/>
            <person name="Ishida K."/>
            <person name="Kim E."/>
            <person name="Koreny L."/>
            <person name="Kroth P.G."/>
            <person name="Liu Y."/>
            <person name="Malik S.B."/>
            <person name="Maier U.G."/>
            <person name="McRose D."/>
            <person name="Mock T."/>
            <person name="Neilson J.A."/>
            <person name="Onodera N.T."/>
            <person name="Poole A.M."/>
            <person name="Pritham E.J."/>
            <person name="Richards T.A."/>
            <person name="Rocap G."/>
            <person name="Roy S.W."/>
            <person name="Sarai C."/>
            <person name="Schaack S."/>
            <person name="Shirato S."/>
            <person name="Slamovits C.H."/>
            <person name="Spencer D.F."/>
            <person name="Suzuki S."/>
            <person name="Worden A.Z."/>
            <person name="Zauner S."/>
            <person name="Barry K."/>
            <person name="Bell C."/>
            <person name="Bharti A.K."/>
            <person name="Crow J.A."/>
            <person name="Grimwood J."/>
            <person name="Kramer R."/>
            <person name="Lindquist E."/>
            <person name="Lucas S."/>
            <person name="Salamov A."/>
            <person name="McFadden G.I."/>
            <person name="Lane C.E."/>
            <person name="Keeling P.J."/>
            <person name="Gray M.W."/>
            <person name="Grigoriev I.V."/>
            <person name="Archibald J.M."/>
        </authorList>
    </citation>
    <scope>NUCLEOTIDE SEQUENCE</scope>
    <source>
        <strain evidence="5 7">CCMP2712</strain>
    </source>
</reference>
<dbReference type="Pfam" id="PF02984">
    <property type="entry name" value="Cyclin_C"/>
    <property type="match status" value="1"/>
</dbReference>
<evidence type="ECO:0000313" key="7">
    <source>
        <dbReference type="Proteomes" id="UP000011087"/>
    </source>
</evidence>
<keyword evidence="7" id="KW-1185">Reference proteome</keyword>
<evidence type="ECO:0000259" key="3">
    <source>
        <dbReference type="SMART" id="SM00385"/>
    </source>
</evidence>
<name>L1I7P7_GUITC</name>
<protein>
    <recommendedName>
        <fullName evidence="8">Cyclin-like domain-containing protein</fullName>
    </recommendedName>
</protein>
<dbReference type="KEGG" id="gtt:GUITHDRAFT_121584"/>
<comment type="similarity">
    <text evidence="2">Belongs to the cyclin family.</text>
</comment>
<evidence type="ECO:0000313" key="6">
    <source>
        <dbReference type="EnsemblProtists" id="EKX32258"/>
    </source>
</evidence>
<dbReference type="Pfam" id="PF00134">
    <property type="entry name" value="Cyclin_N"/>
    <property type="match status" value="1"/>
</dbReference>
<dbReference type="InterPro" id="IPR036915">
    <property type="entry name" value="Cyclin-like_sf"/>
</dbReference>
<accession>L1I7P7</accession>
<dbReference type="EnsemblProtists" id="EKX32258">
    <property type="protein sequence ID" value="EKX32258"/>
    <property type="gene ID" value="GUITHDRAFT_121584"/>
</dbReference>
<reference evidence="6" key="3">
    <citation type="submission" date="2016-03" db="UniProtKB">
        <authorList>
            <consortium name="EnsemblProtists"/>
        </authorList>
    </citation>
    <scope>IDENTIFICATION</scope>
</reference>
<feature type="domain" description="Cyclin-like" evidence="3">
    <location>
        <begin position="207"/>
        <end position="301"/>
    </location>
</feature>
<dbReference type="SMART" id="SM01332">
    <property type="entry name" value="Cyclin_C"/>
    <property type="match status" value="1"/>
</dbReference>
<dbReference type="InterPro" id="IPR004367">
    <property type="entry name" value="Cyclin_C-dom"/>
</dbReference>
<keyword evidence="1 2" id="KW-0195">Cyclin</keyword>
<dbReference type="HOGENOM" id="CLU_822435_0_0_1"/>
<dbReference type="SMART" id="SM00385">
    <property type="entry name" value="CYCLIN"/>
    <property type="match status" value="2"/>
</dbReference>
<evidence type="ECO:0000259" key="4">
    <source>
        <dbReference type="SMART" id="SM01332"/>
    </source>
</evidence>
<feature type="domain" description="Cyclin C-terminal" evidence="4">
    <location>
        <begin position="199"/>
        <end position="336"/>
    </location>
</feature>
<dbReference type="PANTHER" id="PTHR10177">
    <property type="entry name" value="CYCLINS"/>
    <property type="match status" value="1"/>
</dbReference>
<dbReference type="eggNOG" id="KOG0654">
    <property type="taxonomic scope" value="Eukaryota"/>
</dbReference>
<dbReference type="InterPro" id="IPR039361">
    <property type="entry name" value="Cyclin"/>
</dbReference>